<protein>
    <recommendedName>
        <fullName evidence="3">TPR repeat-containing protein</fullName>
    </recommendedName>
</protein>
<dbReference type="OrthoDB" id="388669at2"/>
<name>A0A1H6Q8G9_9FIRM</name>
<evidence type="ECO:0000313" key="2">
    <source>
        <dbReference type="Proteomes" id="UP000183028"/>
    </source>
</evidence>
<organism evidence="1 2">
    <name type="scientific">Sharpea azabuensis</name>
    <dbReference type="NCBI Taxonomy" id="322505"/>
    <lineage>
        <taxon>Bacteria</taxon>
        <taxon>Bacillati</taxon>
        <taxon>Bacillota</taxon>
        <taxon>Erysipelotrichia</taxon>
        <taxon>Erysipelotrichales</taxon>
        <taxon>Coprobacillaceae</taxon>
        <taxon>Sharpea</taxon>
    </lineage>
</organism>
<evidence type="ECO:0008006" key="3">
    <source>
        <dbReference type="Google" id="ProtNLM"/>
    </source>
</evidence>
<keyword evidence="2" id="KW-1185">Reference proteome</keyword>
<gene>
    <name evidence="1" type="ORF">SAMN04487834_10014</name>
</gene>
<sequence>MIEELMSEGQFSAALEKLNDLNDEKTRYLRLVCLNAMGEYRQSMMEGANAKAMAKETYYDVLVAYLEALKECEEYEKAIDILVEELSMPYIPYEYESLFNEVYDQILLEKQEMNAQLDRSQIFSIEEIEKLLDRKNVNDDLLYMALDQMTQLNIRMLLPALHRYLEDDLKPAFAKTLIMETLIQQQIDDEFEVHKNGHIYDFNPAISALVLERECYQGIGKQLVRVLEDDNPALMNQCIDYLEYFLYASYPKEIYEDEYALYAAGIHYYVASMQNIDVSEVDLEVDYNVNLEMLEEVLLALKSIE</sequence>
<dbReference type="AlphaFoldDB" id="A0A1H6Q8G9"/>
<reference evidence="2" key="1">
    <citation type="submission" date="2016-10" db="EMBL/GenBank/DDBJ databases">
        <authorList>
            <person name="Varghese N."/>
        </authorList>
    </citation>
    <scope>NUCLEOTIDE SEQUENCE [LARGE SCALE GENOMIC DNA]</scope>
    <source>
        <strain evidence="2">DSM 20406</strain>
    </source>
</reference>
<dbReference type="eggNOG" id="ENOG502ZC0Z">
    <property type="taxonomic scope" value="Bacteria"/>
</dbReference>
<proteinExistence type="predicted"/>
<dbReference type="SUPFAM" id="SSF116965">
    <property type="entry name" value="Hypothetical protein MPN330"/>
    <property type="match status" value="1"/>
</dbReference>
<accession>A0A1H6Q8G9</accession>
<dbReference type="STRING" id="322505.SAMN04487836_10140"/>
<dbReference type="Proteomes" id="UP000183028">
    <property type="component" value="Unassembled WGS sequence"/>
</dbReference>
<evidence type="ECO:0000313" key="1">
    <source>
        <dbReference type="EMBL" id="SEI37124.1"/>
    </source>
</evidence>
<dbReference type="EMBL" id="FNYK01000001">
    <property type="protein sequence ID" value="SEI37124.1"/>
    <property type="molecule type" value="Genomic_DNA"/>
</dbReference>
<dbReference type="RefSeq" id="WP_074731042.1">
    <property type="nucleotide sequence ID" value="NZ_CADAIQ010000007.1"/>
</dbReference>